<sequence>MAKVLTGSVSGVPAEVAERFGLGLVPYYVTYAGKTWNELEMDRVDLYRWMRESTGFPTTSQPTREDFLAAFERAAQESPAVIYICLSSRYSKAYAVATGVKEELRTRLPELAVDIIDSRTGAAGHGLVALEMARLAQQGLSREELLGRWEEVRARSRCFAVLDTLKYLARGGRIHHAQAWLGSILRVKPVLTYSDEGETIPVTRVRTAAQGLEFIVEEARRHLEERKATGVRFVVDDADNAEWTEEVRERLEREFAPEEILRWTMSPVVGAHTGPGSWGVAWYPVP</sequence>
<dbReference type="Proteomes" id="UP000249818">
    <property type="component" value="Chromosome BARAN1"/>
</dbReference>
<dbReference type="SUPFAM" id="SSF82549">
    <property type="entry name" value="DAK1/DegV-like"/>
    <property type="match status" value="1"/>
</dbReference>
<dbReference type="PANTHER" id="PTHR33434:SF2">
    <property type="entry name" value="FATTY ACID-BINDING PROTEIN TM_1468"/>
    <property type="match status" value="1"/>
</dbReference>
<dbReference type="Pfam" id="PF02645">
    <property type="entry name" value="DegV"/>
    <property type="match status" value="1"/>
</dbReference>
<protein>
    <submittedName>
        <fullName evidence="2">Putative Fatty acid-binding protein DegV</fullName>
    </submittedName>
</protein>
<dbReference type="InterPro" id="IPR003797">
    <property type="entry name" value="DegV"/>
</dbReference>
<dbReference type="Gene3D" id="3.30.1180.10">
    <property type="match status" value="1"/>
</dbReference>
<gene>
    <name evidence="2" type="ORF">BARAN1_1255</name>
</gene>
<name>A0A2X3K7T3_9BACT</name>
<evidence type="ECO:0000313" key="2">
    <source>
        <dbReference type="EMBL" id="SQD93277.1"/>
    </source>
</evidence>
<evidence type="ECO:0000313" key="3">
    <source>
        <dbReference type="Proteomes" id="UP000249818"/>
    </source>
</evidence>
<dbReference type="PANTHER" id="PTHR33434">
    <property type="entry name" value="DEGV DOMAIN-CONTAINING PROTEIN DR_1986-RELATED"/>
    <property type="match status" value="1"/>
</dbReference>
<dbReference type="RefSeq" id="WP_122031664.1">
    <property type="nucleotide sequence ID" value="NZ_LS483254.1"/>
</dbReference>
<reference evidence="3" key="1">
    <citation type="submission" date="2018-05" db="EMBL/GenBank/DDBJ databases">
        <authorList>
            <person name="Hao L."/>
        </authorList>
    </citation>
    <scope>NUCLEOTIDE SEQUENCE [LARGE SCALE GENOMIC DNA]</scope>
</reference>
<dbReference type="NCBIfam" id="TIGR00762">
    <property type="entry name" value="DegV"/>
    <property type="match status" value="1"/>
</dbReference>
<accession>A0A2X3K7T3</accession>
<dbReference type="InterPro" id="IPR043168">
    <property type="entry name" value="DegV_C"/>
</dbReference>
<dbReference type="InterPro" id="IPR050270">
    <property type="entry name" value="DegV_domain_contain"/>
</dbReference>
<keyword evidence="1" id="KW-0446">Lipid-binding</keyword>
<evidence type="ECO:0000256" key="1">
    <source>
        <dbReference type="ARBA" id="ARBA00023121"/>
    </source>
</evidence>
<dbReference type="AlphaFoldDB" id="A0A2X3K7T3"/>
<dbReference type="OrthoDB" id="9775494at2"/>
<dbReference type="GO" id="GO:0008289">
    <property type="term" value="F:lipid binding"/>
    <property type="evidence" value="ECO:0007669"/>
    <property type="project" value="UniProtKB-KW"/>
</dbReference>
<keyword evidence="3" id="KW-1185">Reference proteome</keyword>
<dbReference type="PROSITE" id="PS51482">
    <property type="entry name" value="DEGV"/>
    <property type="match status" value="1"/>
</dbReference>
<proteinExistence type="predicted"/>
<dbReference type="Gene3D" id="3.40.50.10170">
    <property type="match status" value="1"/>
</dbReference>
<dbReference type="EMBL" id="LS483254">
    <property type="protein sequence ID" value="SQD93277.1"/>
    <property type="molecule type" value="Genomic_DNA"/>
</dbReference>
<organism evidence="2 3">
    <name type="scientific">Candidatus Bipolaricaulis anaerobius</name>
    <dbReference type="NCBI Taxonomy" id="2026885"/>
    <lineage>
        <taxon>Bacteria</taxon>
        <taxon>Candidatus Bipolaricaulota</taxon>
        <taxon>Candidatus Bipolaricaulia</taxon>
        <taxon>Candidatus Bipolaricaulales</taxon>
        <taxon>Candidatus Bipolaricaulaceae</taxon>
        <taxon>Candidatus Bipolaricaulis</taxon>
    </lineage>
</organism>
<dbReference type="KEGG" id="bana:BARAN1_1255"/>